<evidence type="ECO:0000313" key="4">
    <source>
        <dbReference type="Proteomes" id="UP000199400"/>
    </source>
</evidence>
<dbReference type="InterPro" id="IPR032466">
    <property type="entry name" value="Metal_Hydrolase"/>
</dbReference>
<dbReference type="GO" id="GO:0016831">
    <property type="term" value="F:carboxy-lyase activity"/>
    <property type="evidence" value="ECO:0007669"/>
    <property type="project" value="InterPro"/>
</dbReference>
<organism evidence="3 4">
    <name type="scientific">Nannocystis exedens</name>
    <dbReference type="NCBI Taxonomy" id="54"/>
    <lineage>
        <taxon>Bacteria</taxon>
        <taxon>Pseudomonadati</taxon>
        <taxon>Myxococcota</taxon>
        <taxon>Polyangia</taxon>
        <taxon>Nannocystales</taxon>
        <taxon>Nannocystaceae</taxon>
        <taxon>Nannocystis</taxon>
    </lineage>
</organism>
<keyword evidence="4" id="KW-1185">Reference proteome</keyword>
<keyword evidence="1" id="KW-0456">Lyase</keyword>
<evidence type="ECO:0000313" key="3">
    <source>
        <dbReference type="EMBL" id="SFF43463.1"/>
    </source>
</evidence>
<name>A0A1I2IPA1_9BACT</name>
<dbReference type="PANTHER" id="PTHR21240">
    <property type="entry name" value="2-AMINO-3-CARBOXYLMUCONATE-6-SEMIALDEHYDE DECARBOXYLASE"/>
    <property type="match status" value="1"/>
</dbReference>
<dbReference type="InterPro" id="IPR006680">
    <property type="entry name" value="Amidohydro-rel"/>
</dbReference>
<sequence>MVPSSAYWWGSSILPPVHDEPARVREENDWVAAEVARFPTRLVGFCSFNPLKRYALDEIARCATIPAFRGIKLHIADANVDLDNPAHVEQLQRVFDAANRHGLAIAAHIANQDLDFGRRHVAIYLDRILPMAPDVPIQIMHLAGHGPAHGGEALAAFAEAIEAGDPRLRNVYFDVASNVMDFMTPEQLEPIARRLRQIGTERILFGTDRPAGGPRFTARTAWEQFRRLPLTEEEFRAIADNVAPYIR</sequence>
<dbReference type="RefSeq" id="WP_245913618.1">
    <property type="nucleotide sequence ID" value="NZ_FOMX01000072.1"/>
</dbReference>
<dbReference type="EMBL" id="FOMX01000072">
    <property type="protein sequence ID" value="SFF43463.1"/>
    <property type="molecule type" value="Genomic_DNA"/>
</dbReference>
<dbReference type="PANTHER" id="PTHR21240:SF28">
    <property type="entry name" value="ISO-OROTATE DECARBOXYLASE (EUROFUNG)"/>
    <property type="match status" value="1"/>
</dbReference>
<dbReference type="GO" id="GO:0019748">
    <property type="term" value="P:secondary metabolic process"/>
    <property type="evidence" value="ECO:0007669"/>
    <property type="project" value="TreeGrafter"/>
</dbReference>
<feature type="domain" description="Amidohydrolase-related" evidence="2">
    <location>
        <begin position="18"/>
        <end position="239"/>
    </location>
</feature>
<protein>
    <submittedName>
        <fullName evidence="3">Amidohydrolase</fullName>
    </submittedName>
</protein>
<accession>A0A1I2IPA1</accession>
<dbReference type="Proteomes" id="UP000199400">
    <property type="component" value="Unassembled WGS sequence"/>
</dbReference>
<dbReference type="SUPFAM" id="SSF51556">
    <property type="entry name" value="Metallo-dependent hydrolases"/>
    <property type="match status" value="1"/>
</dbReference>
<evidence type="ECO:0000256" key="1">
    <source>
        <dbReference type="ARBA" id="ARBA00023239"/>
    </source>
</evidence>
<dbReference type="GO" id="GO:0016787">
    <property type="term" value="F:hydrolase activity"/>
    <property type="evidence" value="ECO:0007669"/>
    <property type="project" value="UniProtKB-KW"/>
</dbReference>
<gene>
    <name evidence="3" type="ORF">SAMN02745121_08841</name>
</gene>
<dbReference type="AlphaFoldDB" id="A0A1I2IPA1"/>
<dbReference type="InterPro" id="IPR032465">
    <property type="entry name" value="ACMSD"/>
</dbReference>
<proteinExistence type="predicted"/>
<keyword evidence="3" id="KW-0378">Hydrolase</keyword>
<evidence type="ECO:0000259" key="2">
    <source>
        <dbReference type="Pfam" id="PF04909"/>
    </source>
</evidence>
<dbReference type="Pfam" id="PF04909">
    <property type="entry name" value="Amidohydro_2"/>
    <property type="match status" value="1"/>
</dbReference>
<reference evidence="4" key="1">
    <citation type="submission" date="2016-10" db="EMBL/GenBank/DDBJ databases">
        <authorList>
            <person name="Varghese N."/>
            <person name="Submissions S."/>
        </authorList>
    </citation>
    <scope>NUCLEOTIDE SEQUENCE [LARGE SCALE GENOMIC DNA]</scope>
    <source>
        <strain evidence="4">ATCC 25963</strain>
    </source>
</reference>
<dbReference type="GO" id="GO:0005737">
    <property type="term" value="C:cytoplasm"/>
    <property type="evidence" value="ECO:0007669"/>
    <property type="project" value="TreeGrafter"/>
</dbReference>
<dbReference type="Gene3D" id="3.20.20.140">
    <property type="entry name" value="Metal-dependent hydrolases"/>
    <property type="match status" value="1"/>
</dbReference>
<dbReference type="STRING" id="54.SAMN02745121_08841"/>